<name>K6YK73_9ALTE</name>
<organism evidence="1 2">
    <name type="scientific">Paraglaciecola arctica BSs20135</name>
    <dbReference type="NCBI Taxonomy" id="493475"/>
    <lineage>
        <taxon>Bacteria</taxon>
        <taxon>Pseudomonadati</taxon>
        <taxon>Pseudomonadota</taxon>
        <taxon>Gammaproteobacteria</taxon>
        <taxon>Alteromonadales</taxon>
        <taxon>Alteromonadaceae</taxon>
        <taxon>Paraglaciecola</taxon>
    </lineage>
</organism>
<dbReference type="Proteomes" id="UP000006327">
    <property type="component" value="Unassembled WGS sequence"/>
</dbReference>
<sequence length="37" mass="4092">MMFSLCSEALCVLCGEKLVAQKAYQGMNKHNKKSVSN</sequence>
<dbReference type="AlphaFoldDB" id="K6YK73"/>
<keyword evidence="2" id="KW-1185">Reference proteome</keyword>
<accession>K6YK73</accession>
<comment type="caution">
    <text evidence="1">The sequence shown here is derived from an EMBL/GenBank/DDBJ whole genome shotgun (WGS) entry which is preliminary data.</text>
</comment>
<evidence type="ECO:0000313" key="1">
    <source>
        <dbReference type="EMBL" id="GAC18587.1"/>
    </source>
</evidence>
<reference evidence="1 2" key="1">
    <citation type="journal article" date="2017" name="Antonie Van Leeuwenhoek">
        <title>Rhizobium rhizosphaerae sp. nov., a novel species isolated from rice rhizosphere.</title>
        <authorList>
            <person name="Zhao J.J."/>
            <person name="Zhang J."/>
            <person name="Zhang R.J."/>
            <person name="Zhang C.W."/>
            <person name="Yin H.Q."/>
            <person name="Zhang X.X."/>
        </authorList>
    </citation>
    <scope>NUCLEOTIDE SEQUENCE [LARGE SCALE GENOMIC DNA]</scope>
    <source>
        <strain evidence="1 2">BSs20135</strain>
    </source>
</reference>
<gene>
    <name evidence="1" type="ORF">GARC_1615</name>
</gene>
<dbReference type="STRING" id="493475.GARC_1615"/>
<protein>
    <submittedName>
        <fullName evidence="1">Uncharacterized protein</fullName>
    </submittedName>
</protein>
<evidence type="ECO:0000313" key="2">
    <source>
        <dbReference type="Proteomes" id="UP000006327"/>
    </source>
</evidence>
<proteinExistence type="predicted"/>
<dbReference type="EMBL" id="BAEO01000019">
    <property type="protein sequence ID" value="GAC18587.1"/>
    <property type="molecule type" value="Genomic_DNA"/>
</dbReference>